<keyword evidence="1" id="KW-1133">Transmembrane helix</keyword>
<keyword evidence="3" id="KW-1185">Reference proteome</keyword>
<keyword evidence="1" id="KW-0812">Transmembrane</keyword>
<reference evidence="2 3" key="1">
    <citation type="journal article" date="2024" name="BMC Genomics">
        <title>De novo assembly and annotation of Popillia japonica's genome with initial clues to its potential as an invasive pest.</title>
        <authorList>
            <person name="Cucini C."/>
            <person name="Boschi S."/>
            <person name="Funari R."/>
            <person name="Cardaioli E."/>
            <person name="Iannotti N."/>
            <person name="Marturano G."/>
            <person name="Paoli F."/>
            <person name="Bruttini M."/>
            <person name="Carapelli A."/>
            <person name="Frati F."/>
            <person name="Nardi F."/>
        </authorList>
    </citation>
    <scope>NUCLEOTIDE SEQUENCE [LARGE SCALE GENOMIC DNA]</scope>
    <source>
        <strain evidence="2">DMR45628</strain>
    </source>
</reference>
<feature type="transmembrane region" description="Helical" evidence="1">
    <location>
        <begin position="18"/>
        <end position="39"/>
    </location>
</feature>
<dbReference type="Proteomes" id="UP001458880">
    <property type="component" value="Unassembled WGS sequence"/>
</dbReference>
<dbReference type="EMBL" id="JASPKY010000069">
    <property type="protein sequence ID" value="KAK9739958.1"/>
    <property type="molecule type" value="Genomic_DNA"/>
</dbReference>
<organism evidence="2 3">
    <name type="scientific">Popillia japonica</name>
    <name type="common">Japanese beetle</name>
    <dbReference type="NCBI Taxonomy" id="7064"/>
    <lineage>
        <taxon>Eukaryota</taxon>
        <taxon>Metazoa</taxon>
        <taxon>Ecdysozoa</taxon>
        <taxon>Arthropoda</taxon>
        <taxon>Hexapoda</taxon>
        <taxon>Insecta</taxon>
        <taxon>Pterygota</taxon>
        <taxon>Neoptera</taxon>
        <taxon>Endopterygota</taxon>
        <taxon>Coleoptera</taxon>
        <taxon>Polyphaga</taxon>
        <taxon>Scarabaeiformia</taxon>
        <taxon>Scarabaeidae</taxon>
        <taxon>Rutelinae</taxon>
        <taxon>Popillia</taxon>
    </lineage>
</organism>
<proteinExistence type="predicted"/>
<evidence type="ECO:0000256" key="1">
    <source>
        <dbReference type="SAM" id="Phobius"/>
    </source>
</evidence>
<sequence length="163" mass="18271">MDSLTVQKWLWKWSLKSGVISIGGFLTMSSLSYFLYFTVEEAGAPIPAELARAHIAAGLILVAICVCLFWGGIKENRMCLIPALMFGGSIFTMLIFITLTISLVNPYALFLVFVIAPLIYCWMVVYSYYIELDPRRMQFTSNTVISYAGTTDNMEPVKLPEVV</sequence>
<accession>A0AAW1M261</accession>
<protein>
    <submittedName>
        <fullName evidence="2">Uncharacterized protein</fullName>
    </submittedName>
</protein>
<gene>
    <name evidence="2" type="ORF">QE152_g8569</name>
</gene>
<evidence type="ECO:0000313" key="2">
    <source>
        <dbReference type="EMBL" id="KAK9739958.1"/>
    </source>
</evidence>
<evidence type="ECO:0000313" key="3">
    <source>
        <dbReference type="Proteomes" id="UP001458880"/>
    </source>
</evidence>
<name>A0AAW1M261_POPJA</name>
<dbReference type="AlphaFoldDB" id="A0AAW1M261"/>
<keyword evidence="1" id="KW-0472">Membrane</keyword>
<feature type="transmembrane region" description="Helical" evidence="1">
    <location>
        <begin position="107"/>
        <end position="129"/>
    </location>
</feature>
<feature type="transmembrane region" description="Helical" evidence="1">
    <location>
        <begin position="80"/>
        <end position="101"/>
    </location>
</feature>
<feature type="transmembrane region" description="Helical" evidence="1">
    <location>
        <begin position="51"/>
        <end position="73"/>
    </location>
</feature>
<comment type="caution">
    <text evidence="2">The sequence shown here is derived from an EMBL/GenBank/DDBJ whole genome shotgun (WGS) entry which is preliminary data.</text>
</comment>